<reference evidence="2 3" key="1">
    <citation type="submission" date="2016-07" db="EMBL/GenBank/DDBJ databases">
        <title>Disparate Historic Effective Population Sizes Predicted by Modern Levels of Genome Diversity for the Scaled Quail (Callipepla squamata) and the Northern Bobwhite (Colinus virginianus): Inferences from First and Second Generation Draft Genome Assemblies for Sympatric New World Quail.</title>
        <authorList>
            <person name="Oldeschulte D.L."/>
            <person name="Halley Y.A."/>
            <person name="Bhattarai E.K."/>
            <person name="Brashear W.A."/>
            <person name="Hill J."/>
            <person name="Metz R.P."/>
            <person name="Johnson C.D."/>
            <person name="Rollins D."/>
            <person name="Peterson M.J."/>
            <person name="Bickhart D.M."/>
            <person name="Decker J.E."/>
            <person name="Seabury C.M."/>
        </authorList>
    </citation>
    <scope>NUCLEOTIDE SEQUENCE [LARGE SCALE GENOMIC DNA]</scope>
    <source>
        <strain evidence="2 3">Texas</strain>
        <tissue evidence="2">Leg muscle</tissue>
    </source>
</reference>
<feature type="region of interest" description="Disordered" evidence="1">
    <location>
        <begin position="52"/>
        <end position="84"/>
    </location>
</feature>
<feature type="compositionally biased region" description="Basic and acidic residues" evidence="1">
    <location>
        <begin position="74"/>
        <end position="84"/>
    </location>
</feature>
<dbReference type="EMBL" id="MCFN01000511">
    <property type="protein sequence ID" value="OXB57859.1"/>
    <property type="molecule type" value="Genomic_DNA"/>
</dbReference>
<evidence type="ECO:0000256" key="1">
    <source>
        <dbReference type="SAM" id="MobiDB-lite"/>
    </source>
</evidence>
<dbReference type="Proteomes" id="UP000198323">
    <property type="component" value="Unassembled WGS sequence"/>
</dbReference>
<name>A0A226MS81_CALSU</name>
<dbReference type="OrthoDB" id="2123594at2759"/>
<evidence type="ECO:0008006" key="4">
    <source>
        <dbReference type="Google" id="ProtNLM"/>
    </source>
</evidence>
<evidence type="ECO:0000313" key="3">
    <source>
        <dbReference type="Proteomes" id="UP000198323"/>
    </source>
</evidence>
<dbReference type="AlphaFoldDB" id="A0A226MS81"/>
<keyword evidence="3" id="KW-1185">Reference proteome</keyword>
<sequence>MAAQESVYNLLPRLEEKPVKPPRYISTFSSSVKLERERNKAQCKTMGPAKVALPSPKNFLKKHSKEPTLPASECVHRSHEKLSY</sequence>
<protein>
    <recommendedName>
        <fullName evidence="4">Enkurin domain-containing protein</fullName>
    </recommendedName>
</protein>
<organism evidence="2 3">
    <name type="scientific">Callipepla squamata</name>
    <name type="common">Scaled quail</name>
    <dbReference type="NCBI Taxonomy" id="9009"/>
    <lineage>
        <taxon>Eukaryota</taxon>
        <taxon>Metazoa</taxon>
        <taxon>Chordata</taxon>
        <taxon>Craniata</taxon>
        <taxon>Vertebrata</taxon>
        <taxon>Euteleostomi</taxon>
        <taxon>Archelosauria</taxon>
        <taxon>Archosauria</taxon>
        <taxon>Dinosauria</taxon>
        <taxon>Saurischia</taxon>
        <taxon>Theropoda</taxon>
        <taxon>Coelurosauria</taxon>
        <taxon>Aves</taxon>
        <taxon>Neognathae</taxon>
        <taxon>Galloanserae</taxon>
        <taxon>Galliformes</taxon>
        <taxon>Odontophoridae</taxon>
        <taxon>Callipepla</taxon>
    </lineage>
</organism>
<gene>
    <name evidence="2" type="ORF">ASZ78_013962</name>
</gene>
<proteinExistence type="predicted"/>
<dbReference type="STRING" id="9009.A0A226MS81"/>
<comment type="caution">
    <text evidence="2">The sequence shown here is derived from an EMBL/GenBank/DDBJ whole genome shotgun (WGS) entry which is preliminary data.</text>
</comment>
<evidence type="ECO:0000313" key="2">
    <source>
        <dbReference type="EMBL" id="OXB57859.1"/>
    </source>
</evidence>
<accession>A0A226MS81</accession>